<dbReference type="EMBL" id="JAEPRA010000003">
    <property type="protein sequence ID" value="KAG2187316.1"/>
    <property type="molecule type" value="Genomic_DNA"/>
</dbReference>
<keyword evidence="2" id="KW-1185">Reference proteome</keyword>
<evidence type="ECO:0000313" key="2">
    <source>
        <dbReference type="Proteomes" id="UP000612746"/>
    </source>
</evidence>
<comment type="caution">
    <text evidence="1">The sequence shown here is derived from an EMBL/GenBank/DDBJ whole genome shotgun (WGS) entry which is preliminary data.</text>
</comment>
<organism evidence="1 2">
    <name type="scientific">Umbelopsis vinacea</name>
    <dbReference type="NCBI Taxonomy" id="44442"/>
    <lineage>
        <taxon>Eukaryota</taxon>
        <taxon>Fungi</taxon>
        <taxon>Fungi incertae sedis</taxon>
        <taxon>Mucoromycota</taxon>
        <taxon>Mucoromycotina</taxon>
        <taxon>Umbelopsidomycetes</taxon>
        <taxon>Umbelopsidales</taxon>
        <taxon>Umbelopsidaceae</taxon>
        <taxon>Umbelopsis</taxon>
    </lineage>
</organism>
<dbReference type="AlphaFoldDB" id="A0A8H7Q7P5"/>
<proteinExistence type="predicted"/>
<name>A0A8H7Q7P5_9FUNG</name>
<accession>A0A8H7Q7P5</accession>
<sequence length="134" mass="15432">MSRSNSPKLQVLKLDEMNESPSPEVLPQYDDYHIPTVTYVPYYIPVGIPMPPPPKRIHRFLSTLGRKHKRFHHYPCHGPPPPPLCYSPVFPHSVPNYAMPMPGEEMMYQPHMMGMPVDQGLPMYPPFPMQSLHS</sequence>
<gene>
    <name evidence="1" type="ORF">INT44_005001</name>
</gene>
<reference evidence="1" key="1">
    <citation type="submission" date="2020-12" db="EMBL/GenBank/DDBJ databases">
        <title>Metabolic potential, ecology and presence of endohyphal bacteria is reflected in genomic diversity of Mucoromycotina.</title>
        <authorList>
            <person name="Muszewska A."/>
            <person name="Okrasinska A."/>
            <person name="Steczkiewicz K."/>
            <person name="Drgas O."/>
            <person name="Orlowska M."/>
            <person name="Perlinska-Lenart U."/>
            <person name="Aleksandrzak-Piekarczyk T."/>
            <person name="Szatraj K."/>
            <person name="Zielenkiewicz U."/>
            <person name="Pilsyk S."/>
            <person name="Malc E."/>
            <person name="Mieczkowski P."/>
            <person name="Kruszewska J.S."/>
            <person name="Biernat P."/>
            <person name="Pawlowska J."/>
        </authorList>
    </citation>
    <scope>NUCLEOTIDE SEQUENCE</scope>
    <source>
        <strain evidence="1">WA0000051536</strain>
    </source>
</reference>
<protein>
    <submittedName>
        <fullName evidence="1">Uncharacterized protein</fullName>
    </submittedName>
</protein>
<dbReference type="Proteomes" id="UP000612746">
    <property type="component" value="Unassembled WGS sequence"/>
</dbReference>
<dbReference type="OrthoDB" id="10354475at2759"/>
<evidence type="ECO:0000313" key="1">
    <source>
        <dbReference type="EMBL" id="KAG2187316.1"/>
    </source>
</evidence>